<dbReference type="PROSITE" id="PS00093">
    <property type="entry name" value="N4_MTASE"/>
    <property type="match status" value="1"/>
</dbReference>
<evidence type="ECO:0000256" key="2">
    <source>
        <dbReference type="ARBA" id="ARBA00012185"/>
    </source>
</evidence>
<comment type="catalytic activity">
    <reaction evidence="7">
        <text>a 2'-deoxycytidine in DNA + S-adenosyl-L-methionine = an N(4)-methyl-2'-deoxycytidine in DNA + S-adenosyl-L-homocysteine + H(+)</text>
        <dbReference type="Rhea" id="RHEA:16857"/>
        <dbReference type="Rhea" id="RHEA-COMP:11369"/>
        <dbReference type="Rhea" id="RHEA-COMP:13674"/>
        <dbReference type="ChEBI" id="CHEBI:15378"/>
        <dbReference type="ChEBI" id="CHEBI:57856"/>
        <dbReference type="ChEBI" id="CHEBI:59789"/>
        <dbReference type="ChEBI" id="CHEBI:85452"/>
        <dbReference type="ChEBI" id="CHEBI:137933"/>
        <dbReference type="EC" id="2.1.1.113"/>
    </reaction>
</comment>
<accession>A0AAX2AHN3</accession>
<evidence type="ECO:0000256" key="7">
    <source>
        <dbReference type="ARBA" id="ARBA00049120"/>
    </source>
</evidence>
<keyword evidence="4" id="KW-0808">Transferase</keyword>
<organism evidence="8 9">
    <name type="scientific">Malaciobacter mytili LMG 24559</name>
    <dbReference type="NCBI Taxonomy" id="1032238"/>
    <lineage>
        <taxon>Bacteria</taxon>
        <taxon>Pseudomonadati</taxon>
        <taxon>Campylobacterota</taxon>
        <taxon>Epsilonproteobacteria</taxon>
        <taxon>Campylobacterales</taxon>
        <taxon>Arcobacteraceae</taxon>
        <taxon>Malaciobacter</taxon>
    </lineage>
</organism>
<dbReference type="Proteomes" id="UP000290092">
    <property type="component" value="Unassembled WGS sequence"/>
</dbReference>
<dbReference type="AlphaFoldDB" id="A0AAX2AHN3"/>
<dbReference type="GO" id="GO:0009307">
    <property type="term" value="P:DNA restriction-modification system"/>
    <property type="evidence" value="ECO:0007669"/>
    <property type="project" value="UniProtKB-KW"/>
</dbReference>
<protein>
    <recommendedName>
        <fullName evidence="2">site-specific DNA-methyltransferase (cytosine-N(4)-specific)</fullName>
        <ecNumber evidence="2">2.1.1.113</ecNumber>
    </recommendedName>
</protein>
<evidence type="ECO:0000256" key="1">
    <source>
        <dbReference type="ARBA" id="ARBA00010203"/>
    </source>
</evidence>
<evidence type="ECO:0000313" key="8">
    <source>
        <dbReference type="EMBL" id="RXK16358.1"/>
    </source>
</evidence>
<dbReference type="SUPFAM" id="SSF53335">
    <property type="entry name" value="S-adenosyl-L-methionine-dependent methyltransferases"/>
    <property type="match status" value="1"/>
</dbReference>
<dbReference type="InterPro" id="IPR029063">
    <property type="entry name" value="SAM-dependent_MTases_sf"/>
</dbReference>
<keyword evidence="9" id="KW-1185">Reference proteome</keyword>
<dbReference type="GO" id="GO:0015667">
    <property type="term" value="F:site-specific DNA-methyltransferase (cytosine-N4-specific) activity"/>
    <property type="evidence" value="ECO:0007669"/>
    <property type="project" value="UniProtKB-EC"/>
</dbReference>
<dbReference type="EC" id="2.1.1.113" evidence="2"/>
<evidence type="ECO:0000256" key="6">
    <source>
        <dbReference type="ARBA" id="ARBA00022747"/>
    </source>
</evidence>
<dbReference type="EMBL" id="NXID01000010">
    <property type="protein sequence ID" value="RXK16358.1"/>
    <property type="molecule type" value="Genomic_DNA"/>
</dbReference>
<gene>
    <name evidence="8" type="ORF">CP985_04165</name>
</gene>
<comment type="caution">
    <text evidence="8">The sequence shown here is derived from an EMBL/GenBank/DDBJ whole genome shotgun (WGS) entry which is preliminary data.</text>
</comment>
<dbReference type="GO" id="GO:0003677">
    <property type="term" value="F:DNA binding"/>
    <property type="evidence" value="ECO:0007669"/>
    <property type="project" value="InterPro"/>
</dbReference>
<evidence type="ECO:0000256" key="5">
    <source>
        <dbReference type="ARBA" id="ARBA00022691"/>
    </source>
</evidence>
<dbReference type="InterPro" id="IPR017985">
    <property type="entry name" value="MeTrfase_CN4_CS"/>
</dbReference>
<evidence type="ECO:0000256" key="4">
    <source>
        <dbReference type="ARBA" id="ARBA00022679"/>
    </source>
</evidence>
<comment type="similarity">
    <text evidence="1">Belongs to the N(4)/N(6)-methyltransferase family. N(4) subfamily.</text>
</comment>
<dbReference type="Gene3D" id="3.40.50.150">
    <property type="entry name" value="Vaccinia Virus protein VP39"/>
    <property type="match status" value="2"/>
</dbReference>
<keyword evidence="3 8" id="KW-0489">Methyltransferase</keyword>
<name>A0AAX2AHN3_9BACT</name>
<dbReference type="RefSeq" id="WP_114840644.1">
    <property type="nucleotide sequence ID" value="NZ_CP031219.1"/>
</dbReference>
<dbReference type="GO" id="GO:0032259">
    <property type="term" value="P:methylation"/>
    <property type="evidence" value="ECO:0007669"/>
    <property type="project" value="UniProtKB-KW"/>
</dbReference>
<evidence type="ECO:0000256" key="3">
    <source>
        <dbReference type="ARBA" id="ARBA00022603"/>
    </source>
</evidence>
<keyword evidence="5" id="KW-0949">S-adenosyl-L-methionine</keyword>
<reference evidence="8 9" key="1">
    <citation type="submission" date="2017-09" db="EMBL/GenBank/DDBJ databases">
        <title>Genomics of the genus Arcobacter.</title>
        <authorList>
            <person name="Perez-Cataluna A."/>
            <person name="Figueras M.J."/>
            <person name="Salas-Masso N."/>
        </authorList>
    </citation>
    <scope>NUCLEOTIDE SEQUENCE [LARGE SCALE GENOMIC DNA]</scope>
    <source>
        <strain evidence="8 9">CECT 7386</strain>
    </source>
</reference>
<keyword evidence="6" id="KW-0680">Restriction system</keyword>
<dbReference type="KEGG" id="amyt:AMYT_0124"/>
<proteinExistence type="inferred from homology"/>
<sequence>MKKSNASKLVKNNWEKFRDNLPYKVHPYSKRNWGNNLHSLCSYQGKLKPALGHFLISEFTSKNMTILDTFSGVGTIPFEGALQGRKVIGNDLSKVAYANSLAKVGETNREEVYKIIDNLKKYIKENIPTKKDIDSVDVSFNKKIQDYYHENTFKQILSARKFFIEHDIKDANYALVFSSLLHILHGNRPYALSRTSHPITPFAPKGEFIDKDLIEKLMEKVERSLTLEEEKSIQIGKVIYGDVFELDKALELESVDSIITSPPFFDSTKFYLANWIRLWFAGWNKKDFDIEKEKYLETKQKKDISIYNEYFRVCNNVLKIGGTIIMHLGVSKKANMGEMILPFAEANNFKLIGMFIEDVDGNEKFGIKDQGSVKGHQFMFLEKI</sequence>
<evidence type="ECO:0000313" key="9">
    <source>
        <dbReference type="Proteomes" id="UP000290092"/>
    </source>
</evidence>